<organism evidence="3 4">
    <name type="scientific">Campylobacter novaezeelandiae</name>
    <dbReference type="NCBI Taxonomy" id="2267891"/>
    <lineage>
        <taxon>Bacteria</taxon>
        <taxon>Pseudomonadati</taxon>
        <taxon>Campylobacterota</taxon>
        <taxon>Epsilonproteobacteria</taxon>
        <taxon>Campylobacterales</taxon>
        <taxon>Campylobacteraceae</taxon>
        <taxon>Campylobacter</taxon>
    </lineage>
</organism>
<dbReference type="InterPro" id="IPR003788">
    <property type="entry name" value="NDUFAF7"/>
</dbReference>
<protein>
    <recommendedName>
        <fullName evidence="5">SAM-dependent methyltransferase</fullName>
    </recommendedName>
</protein>
<evidence type="ECO:0000256" key="1">
    <source>
        <dbReference type="ARBA" id="ARBA00022603"/>
    </source>
</evidence>
<reference evidence="3 4" key="1">
    <citation type="submission" date="2018-07" db="EMBL/GenBank/DDBJ databases">
        <title>Campylobacter zealandensis sp. nov., isolated from birds and water in New Zealand.</title>
        <authorList>
            <person name="Wilkinson D.A."/>
            <person name="Biggs P.J."/>
            <person name="French N.P."/>
            <person name="Midwinter A.C."/>
        </authorList>
    </citation>
    <scope>NUCLEOTIDE SEQUENCE [LARGE SCALE GENOMIC DNA]</scope>
    <source>
        <strain evidence="3 4">B423b</strain>
    </source>
</reference>
<gene>
    <name evidence="3" type="ORF">DU473_03125</name>
</gene>
<dbReference type="RefSeq" id="WP_131163631.1">
    <property type="nucleotide sequence ID" value="NZ_CP076657.1"/>
</dbReference>
<accession>A0A4Q9JUQ4</accession>
<dbReference type="EMBL" id="QPGR01000004">
    <property type="protein sequence ID" value="TBR81483.1"/>
    <property type="molecule type" value="Genomic_DNA"/>
</dbReference>
<dbReference type="Pfam" id="PF02636">
    <property type="entry name" value="Methyltransf_28"/>
    <property type="match status" value="1"/>
</dbReference>
<name>A0A4Q9JUQ4_9BACT</name>
<keyword evidence="4" id="KW-1185">Reference proteome</keyword>
<dbReference type="GO" id="GO:0032259">
    <property type="term" value="P:methylation"/>
    <property type="evidence" value="ECO:0007669"/>
    <property type="project" value="UniProtKB-KW"/>
</dbReference>
<dbReference type="AlphaFoldDB" id="A0A4Q9JUQ4"/>
<dbReference type="PANTHER" id="PTHR12049">
    <property type="entry name" value="PROTEIN ARGININE METHYLTRANSFERASE NDUFAF7, MITOCHONDRIAL"/>
    <property type="match status" value="1"/>
</dbReference>
<evidence type="ECO:0008006" key="5">
    <source>
        <dbReference type="Google" id="ProtNLM"/>
    </source>
</evidence>
<keyword evidence="2" id="KW-0808">Transferase</keyword>
<dbReference type="GO" id="GO:0035243">
    <property type="term" value="F:protein-arginine omega-N symmetric methyltransferase activity"/>
    <property type="evidence" value="ECO:0007669"/>
    <property type="project" value="TreeGrafter"/>
</dbReference>
<comment type="caution">
    <text evidence="3">The sequence shown here is derived from an EMBL/GenBank/DDBJ whole genome shotgun (WGS) entry which is preliminary data.</text>
</comment>
<dbReference type="Proteomes" id="UP000292583">
    <property type="component" value="Unassembled WGS sequence"/>
</dbReference>
<dbReference type="InterPro" id="IPR029063">
    <property type="entry name" value="SAM-dependent_MTases_sf"/>
</dbReference>
<dbReference type="OrthoDB" id="9794208at2"/>
<evidence type="ECO:0000256" key="2">
    <source>
        <dbReference type="ARBA" id="ARBA00022679"/>
    </source>
</evidence>
<evidence type="ECO:0000313" key="4">
    <source>
        <dbReference type="Proteomes" id="UP000292583"/>
    </source>
</evidence>
<keyword evidence="1" id="KW-0489">Methyltransferase</keyword>
<proteinExistence type="predicted"/>
<dbReference type="Gene3D" id="3.40.50.12710">
    <property type="match status" value="1"/>
</dbReference>
<dbReference type="SUPFAM" id="SSF53335">
    <property type="entry name" value="S-adenosyl-L-methionine-dependent methyltransferases"/>
    <property type="match status" value="1"/>
</dbReference>
<evidence type="ECO:0000313" key="3">
    <source>
        <dbReference type="EMBL" id="TBR81483.1"/>
    </source>
</evidence>
<dbReference type="PANTHER" id="PTHR12049:SF7">
    <property type="entry name" value="PROTEIN ARGININE METHYLTRANSFERASE NDUFAF7, MITOCHONDRIAL"/>
    <property type="match status" value="1"/>
</dbReference>
<sequence length="317" mass="37747">MKKFSEFFENWLHQNYYKKVTKIGKEGDFFTAVSVGNLFGTLIAQHFLDLIDKKILTPPLQVVEIGANEGYLSKDFLSALLEFRPELFKEIEFYIIEPHSKLQNLQKHTLQNIDFHHKNSLKECEFENAFIFCNELFDSFSCELINEDKMAFIENFEIHFLAMDDYTKSKCQELKLLKGELSFALEDFFKDLNKACKKFILAGFDYGVLNPNSLSLRIYQNHKIFNPFTSKLQDFFGQSDLTYDVNFTHLYQLCDFYNFKILSFEKQKEALLHFGFEKLLKYTQDKNIKSYENFLQQAKYLFFHFNDKFHFFEIQKA</sequence>
<dbReference type="InterPro" id="IPR038375">
    <property type="entry name" value="NDUFAF7_sf"/>
</dbReference>